<sequence>MSGYWLTPIQGEDPAVLSKERIRLSPEEGDALRRLAAEAHPRLLPSFKLGMLLGDDEDACGFGPPAEALRLDEDVDVALTGPLAVSHCGAAFLDRLLSPAEALALAAALPPVSHVRTLLGWWREGKQAMLLKEE</sequence>
<dbReference type="EMBL" id="VCIW01000015">
    <property type="protein sequence ID" value="TLS50369.1"/>
    <property type="molecule type" value="Genomic_DNA"/>
</dbReference>
<proteinExistence type="predicted"/>
<evidence type="ECO:0000313" key="2">
    <source>
        <dbReference type="Proteomes" id="UP000309676"/>
    </source>
</evidence>
<dbReference type="OrthoDB" id="2680436at2"/>
<comment type="caution">
    <text evidence="1">The sequence shown here is derived from an EMBL/GenBank/DDBJ whole genome shotgun (WGS) entry which is preliminary data.</text>
</comment>
<organism evidence="1 2">
    <name type="scientific">Paenibacillus antri</name>
    <dbReference type="NCBI Taxonomy" id="2582848"/>
    <lineage>
        <taxon>Bacteria</taxon>
        <taxon>Bacillati</taxon>
        <taxon>Bacillota</taxon>
        <taxon>Bacilli</taxon>
        <taxon>Bacillales</taxon>
        <taxon>Paenibacillaceae</taxon>
        <taxon>Paenibacillus</taxon>
    </lineage>
</organism>
<dbReference type="Proteomes" id="UP000309676">
    <property type="component" value="Unassembled WGS sequence"/>
</dbReference>
<dbReference type="RefSeq" id="WP_138196079.1">
    <property type="nucleotide sequence ID" value="NZ_VCIW01000015.1"/>
</dbReference>
<dbReference type="AlphaFoldDB" id="A0A5R9G5P6"/>
<reference evidence="1 2" key="1">
    <citation type="submission" date="2019-05" db="EMBL/GenBank/DDBJ databases">
        <authorList>
            <person name="Narsing Rao M.P."/>
            <person name="Li W.J."/>
        </authorList>
    </citation>
    <scope>NUCLEOTIDE SEQUENCE [LARGE SCALE GENOMIC DNA]</scope>
    <source>
        <strain evidence="1 2">SYSU_K30003</strain>
    </source>
</reference>
<accession>A0A5R9G5P6</accession>
<keyword evidence="2" id="KW-1185">Reference proteome</keyword>
<name>A0A5R9G5P6_9BACL</name>
<evidence type="ECO:0000313" key="1">
    <source>
        <dbReference type="EMBL" id="TLS50369.1"/>
    </source>
</evidence>
<gene>
    <name evidence="1" type="ORF">FE782_20290</name>
</gene>
<protein>
    <submittedName>
        <fullName evidence="1">Uncharacterized protein</fullName>
    </submittedName>
</protein>